<dbReference type="GO" id="GO:0140359">
    <property type="term" value="F:ABC-type transporter activity"/>
    <property type="evidence" value="ECO:0007669"/>
    <property type="project" value="InterPro"/>
</dbReference>
<reference evidence="2 3" key="1">
    <citation type="journal article" date="2015" name="Int. J. Syst. Evol. Microbiol.">
        <title>Tumebacillus algifaecis sp. nov., isolated from decomposing algal scum.</title>
        <authorList>
            <person name="Wu Y.F."/>
            <person name="Zhang B."/>
            <person name="Xing P."/>
            <person name="Wu Q.L."/>
            <person name="Liu S.J."/>
        </authorList>
    </citation>
    <scope>NUCLEOTIDE SEQUENCE [LARGE SCALE GENOMIC DNA]</scope>
    <source>
        <strain evidence="2 3">THMBR28</strain>
    </source>
</reference>
<dbReference type="AlphaFoldDB" id="A0A223D505"/>
<feature type="transmembrane region" description="Helical" evidence="1">
    <location>
        <begin position="20"/>
        <end position="41"/>
    </location>
</feature>
<dbReference type="KEGG" id="tab:CIG75_17975"/>
<dbReference type="PANTHER" id="PTHR37305">
    <property type="entry name" value="INTEGRAL MEMBRANE PROTEIN-RELATED"/>
    <property type="match status" value="1"/>
</dbReference>
<dbReference type="Proteomes" id="UP000214688">
    <property type="component" value="Chromosome"/>
</dbReference>
<dbReference type="PANTHER" id="PTHR37305:SF1">
    <property type="entry name" value="MEMBRANE PROTEIN"/>
    <property type="match status" value="1"/>
</dbReference>
<organism evidence="2 3">
    <name type="scientific">Tumebacillus algifaecis</name>
    <dbReference type="NCBI Taxonomy" id="1214604"/>
    <lineage>
        <taxon>Bacteria</taxon>
        <taxon>Bacillati</taxon>
        <taxon>Bacillota</taxon>
        <taxon>Bacilli</taxon>
        <taxon>Bacillales</taxon>
        <taxon>Alicyclobacillaceae</taxon>
        <taxon>Tumebacillus</taxon>
    </lineage>
</organism>
<sequence length="316" mass="35830">MFNLIRNENMKIYFRPRTWVMVGVLILAVVLQLVITDRFIAKPVEGQDWKQEMTEQNNNMRQAISEQSDTIPEMAKKQMEANILMNEYAIEHNIAPYEYTAWRFADAASSLVFLVTLFTVIVAGDIVATEFGWGTIKLLLIRPVSRTKILYSKYLSTLVYGLMLLVILLITSFLLGGLVFGFSGVDQPFIYVDQDGVVHQMNMASRVLMSFGFEAVTLLMIVTIAFMISASFRSSSLAISLSIFVMFAGTTVVQVLSRYEWVKYILFANIDLSMYFMGSPMIKGMTLAFSLTMLAVYFIIMHAVAWLMFTKRDVAA</sequence>
<feature type="transmembrane region" description="Helical" evidence="1">
    <location>
        <begin position="285"/>
        <end position="309"/>
    </location>
</feature>
<feature type="transmembrane region" description="Helical" evidence="1">
    <location>
        <begin position="111"/>
        <end position="133"/>
    </location>
</feature>
<evidence type="ECO:0000313" key="3">
    <source>
        <dbReference type="Proteomes" id="UP000214688"/>
    </source>
</evidence>
<evidence type="ECO:0000256" key="1">
    <source>
        <dbReference type="SAM" id="Phobius"/>
    </source>
</evidence>
<evidence type="ECO:0000313" key="2">
    <source>
        <dbReference type="EMBL" id="ASS76672.1"/>
    </source>
</evidence>
<dbReference type="OrthoDB" id="8613028at2"/>
<dbReference type="Pfam" id="PF12679">
    <property type="entry name" value="ABC2_membrane_2"/>
    <property type="match status" value="1"/>
</dbReference>
<dbReference type="GO" id="GO:0005886">
    <property type="term" value="C:plasma membrane"/>
    <property type="evidence" value="ECO:0007669"/>
    <property type="project" value="UniProtKB-SubCell"/>
</dbReference>
<dbReference type="EMBL" id="CP022657">
    <property type="protein sequence ID" value="ASS76672.1"/>
    <property type="molecule type" value="Genomic_DNA"/>
</dbReference>
<feature type="transmembrane region" description="Helical" evidence="1">
    <location>
        <begin position="154"/>
        <end position="183"/>
    </location>
</feature>
<keyword evidence="1" id="KW-1133">Transmembrane helix</keyword>
<accession>A0A223D505</accession>
<name>A0A223D505_9BACL</name>
<keyword evidence="1" id="KW-0812">Transmembrane</keyword>
<proteinExistence type="predicted"/>
<keyword evidence="3" id="KW-1185">Reference proteome</keyword>
<gene>
    <name evidence="2" type="ORF">CIG75_17975</name>
</gene>
<feature type="transmembrane region" description="Helical" evidence="1">
    <location>
        <begin position="203"/>
        <end position="228"/>
    </location>
</feature>
<keyword evidence="1" id="KW-0472">Membrane</keyword>
<protein>
    <submittedName>
        <fullName evidence="2">ABC transporter permease</fullName>
    </submittedName>
</protein>
<dbReference type="RefSeq" id="WP_094237900.1">
    <property type="nucleotide sequence ID" value="NZ_CP022657.1"/>
</dbReference>
<feature type="transmembrane region" description="Helical" evidence="1">
    <location>
        <begin position="235"/>
        <end position="255"/>
    </location>
</feature>